<feature type="chain" id="PRO_5045800287" evidence="2">
    <location>
        <begin position="23"/>
        <end position="456"/>
    </location>
</feature>
<dbReference type="InterPro" id="IPR032774">
    <property type="entry name" value="WG_beta_rep"/>
</dbReference>
<evidence type="ECO:0000313" key="3">
    <source>
        <dbReference type="EMBL" id="MCZ8372421.1"/>
    </source>
</evidence>
<feature type="region of interest" description="Disordered" evidence="1">
    <location>
        <begin position="42"/>
        <end position="85"/>
    </location>
</feature>
<sequence>MKKIYALALGLLLAGVPQTGSAQFFKKLGEVLNEVDKALGEDTSKKENASETAAAGAKTSTNTASNGQIHQGNYHKNNLKSVSPRRTSATKLVSYDGDTPRVGAFSDGLAYVHIGGTKGGYFMDAQGNKVFDYHNGNLVGLPAFSSGRFIYCAKMNEITLVDTKGQVVKKIPRVLSYTQFVDGVATLKVDVPAKPFSKTYVMHINTNGDFIFKNLNCEAGLENLKPASPLRENRAAVYNYPAKRWAYRDANGKVVIAPKFTEAKDFSDGLALVAVKDDNGTQKWGYIDTTGVFVIAPKYTKLPGSFSDGLAPVVNKERKCFFIDKTGNIVSKAYDLVTEFHNGYAIVEEYGKPTQVINTKFETVAYIPYMRNFSYPFPCDGTEATSDFIWKGEDVYFGEALVTSLGDMVLYPVDVPFEEGYAPCNMRTFQSTDDKEHTGLINRQGEFVVEFVPNEF</sequence>
<reference evidence="3" key="1">
    <citation type="submission" date="2022-12" db="EMBL/GenBank/DDBJ databases">
        <title>Phocaeicola acetigenes sp. nov., isolated feces from a healthy human.</title>
        <authorList>
            <person name="Do H."/>
            <person name="Ha Y.B."/>
            <person name="Kim J.-S."/>
            <person name="Suh M.K."/>
            <person name="Kim H.S."/>
            <person name="Lee J.-S."/>
        </authorList>
    </citation>
    <scope>NUCLEOTIDE SEQUENCE</scope>
    <source>
        <strain evidence="3">KGMB11183</strain>
    </source>
</reference>
<protein>
    <submittedName>
        <fullName evidence="3">WG repeat-containing protein</fullName>
    </submittedName>
</protein>
<dbReference type="Pfam" id="PF14903">
    <property type="entry name" value="WG_beta_rep"/>
    <property type="match status" value="3"/>
</dbReference>
<feature type="signal peptide" evidence="2">
    <location>
        <begin position="1"/>
        <end position="22"/>
    </location>
</feature>
<dbReference type="PANTHER" id="PTHR37841:SF1">
    <property type="entry name" value="DUF3298 DOMAIN-CONTAINING PROTEIN"/>
    <property type="match status" value="1"/>
</dbReference>
<accession>A0ABT4PH94</accession>
<dbReference type="Proteomes" id="UP001141933">
    <property type="component" value="Unassembled WGS sequence"/>
</dbReference>
<dbReference type="RefSeq" id="WP_269877620.1">
    <property type="nucleotide sequence ID" value="NZ_JAPZVM010000004.1"/>
</dbReference>
<proteinExistence type="predicted"/>
<evidence type="ECO:0000256" key="2">
    <source>
        <dbReference type="SAM" id="SignalP"/>
    </source>
</evidence>
<keyword evidence="4" id="KW-1185">Reference proteome</keyword>
<name>A0ABT4PH94_9BACT</name>
<gene>
    <name evidence="3" type="ORF">O6P32_06815</name>
</gene>
<keyword evidence="2" id="KW-0732">Signal</keyword>
<comment type="caution">
    <text evidence="3">The sequence shown here is derived from an EMBL/GenBank/DDBJ whole genome shotgun (WGS) entry which is preliminary data.</text>
</comment>
<dbReference type="EMBL" id="JAPZVM010000004">
    <property type="protein sequence ID" value="MCZ8372421.1"/>
    <property type="molecule type" value="Genomic_DNA"/>
</dbReference>
<evidence type="ECO:0000313" key="4">
    <source>
        <dbReference type="Proteomes" id="UP001141933"/>
    </source>
</evidence>
<feature type="compositionally biased region" description="Polar residues" evidence="1">
    <location>
        <begin position="58"/>
        <end position="85"/>
    </location>
</feature>
<organism evidence="3 4">
    <name type="scientific">Phocaeicola acetigenes</name>
    <dbReference type="NCBI Taxonomy" id="3016083"/>
    <lineage>
        <taxon>Bacteria</taxon>
        <taxon>Pseudomonadati</taxon>
        <taxon>Bacteroidota</taxon>
        <taxon>Bacteroidia</taxon>
        <taxon>Bacteroidales</taxon>
        <taxon>Bacteroidaceae</taxon>
        <taxon>Phocaeicola</taxon>
    </lineage>
</organism>
<dbReference type="PANTHER" id="PTHR37841">
    <property type="entry name" value="GLR2918 PROTEIN"/>
    <property type="match status" value="1"/>
</dbReference>
<evidence type="ECO:0000256" key="1">
    <source>
        <dbReference type="SAM" id="MobiDB-lite"/>
    </source>
</evidence>